<name>A0A0F9B8Q3_9ZZZZ</name>
<feature type="transmembrane region" description="Helical" evidence="1">
    <location>
        <begin position="64"/>
        <end position="81"/>
    </location>
</feature>
<dbReference type="EMBL" id="LAZR01039024">
    <property type="protein sequence ID" value="KKL18035.1"/>
    <property type="molecule type" value="Genomic_DNA"/>
</dbReference>
<keyword evidence="1" id="KW-0472">Membrane</keyword>
<dbReference type="InterPro" id="IPR043128">
    <property type="entry name" value="Rev_trsase/Diguanyl_cyclase"/>
</dbReference>
<evidence type="ECO:0000259" key="2">
    <source>
        <dbReference type="PROSITE" id="PS50887"/>
    </source>
</evidence>
<dbReference type="AlphaFoldDB" id="A0A0F9B8Q3"/>
<dbReference type="GO" id="GO:1902201">
    <property type="term" value="P:negative regulation of bacterial-type flagellum-dependent cell motility"/>
    <property type="evidence" value="ECO:0007669"/>
    <property type="project" value="TreeGrafter"/>
</dbReference>
<dbReference type="GO" id="GO:0005886">
    <property type="term" value="C:plasma membrane"/>
    <property type="evidence" value="ECO:0007669"/>
    <property type="project" value="TreeGrafter"/>
</dbReference>
<dbReference type="SUPFAM" id="SSF55073">
    <property type="entry name" value="Nucleotide cyclase"/>
    <property type="match status" value="1"/>
</dbReference>
<dbReference type="Pfam" id="PF00990">
    <property type="entry name" value="GGDEF"/>
    <property type="match status" value="1"/>
</dbReference>
<evidence type="ECO:0000256" key="1">
    <source>
        <dbReference type="SAM" id="Phobius"/>
    </source>
</evidence>
<dbReference type="Gene3D" id="3.30.70.270">
    <property type="match status" value="1"/>
</dbReference>
<feature type="domain" description="GGDEF" evidence="2">
    <location>
        <begin position="248"/>
        <end position="361"/>
    </location>
</feature>
<keyword evidence="1" id="KW-0812">Transmembrane</keyword>
<gene>
    <name evidence="3" type="ORF">LCGC14_2479550</name>
</gene>
<dbReference type="NCBIfam" id="TIGR00254">
    <property type="entry name" value="GGDEF"/>
    <property type="match status" value="1"/>
</dbReference>
<comment type="caution">
    <text evidence="3">The sequence shown here is derived from an EMBL/GenBank/DDBJ whole genome shotgun (WGS) entry which is preliminary data.</text>
</comment>
<protein>
    <recommendedName>
        <fullName evidence="2">GGDEF domain-containing protein</fullName>
    </recommendedName>
</protein>
<dbReference type="InterPro" id="IPR029787">
    <property type="entry name" value="Nucleotide_cyclase"/>
</dbReference>
<dbReference type="PROSITE" id="PS50887">
    <property type="entry name" value="GGDEF"/>
    <property type="match status" value="1"/>
</dbReference>
<dbReference type="InterPro" id="IPR050469">
    <property type="entry name" value="Diguanylate_Cyclase"/>
</dbReference>
<sequence>MKISKKVTEKQNPVFESEIFAERKRRFLLVIKARWAIIASYFIYGVFVSIWFAYKMPEQTEQRIILYGVGLLVLVTYNAILHYSYEKLSTYGIMAQLQMITDIVLTTIIIYYTGGAVSWFWSTYLLIILQSAFLFDRKAETLEIAIMAGLAFGMLTIIQQNGIISYDLALLVERYAKDATYESMKIFWVIGSSLSVAFVAIYLMGVIRHREHYLAHKSVTDGLTGLYNHSYFHKQLRSETERAKRYKRVLSLVLLDIDDFKQYNDSFGHLEGDKILKQVADVFKDNVRSADVDTVYRYGGEEFAILAPETSSQEIGVKESGAIAMAKRICAVIEETLPVSISAGVASYPHHADEPLDLFRV</sequence>
<dbReference type="CDD" id="cd01949">
    <property type="entry name" value="GGDEF"/>
    <property type="match status" value="1"/>
</dbReference>
<accession>A0A0F9B8Q3</accession>
<keyword evidence="1" id="KW-1133">Transmembrane helix</keyword>
<evidence type="ECO:0000313" key="3">
    <source>
        <dbReference type="EMBL" id="KKL18035.1"/>
    </source>
</evidence>
<reference evidence="3" key="1">
    <citation type="journal article" date="2015" name="Nature">
        <title>Complex archaea that bridge the gap between prokaryotes and eukaryotes.</title>
        <authorList>
            <person name="Spang A."/>
            <person name="Saw J.H."/>
            <person name="Jorgensen S.L."/>
            <person name="Zaremba-Niedzwiedzka K."/>
            <person name="Martijn J."/>
            <person name="Lind A.E."/>
            <person name="van Eijk R."/>
            <person name="Schleper C."/>
            <person name="Guy L."/>
            <person name="Ettema T.J."/>
        </authorList>
    </citation>
    <scope>NUCLEOTIDE SEQUENCE</scope>
</reference>
<dbReference type="GO" id="GO:0052621">
    <property type="term" value="F:diguanylate cyclase activity"/>
    <property type="evidence" value="ECO:0007669"/>
    <property type="project" value="TreeGrafter"/>
</dbReference>
<dbReference type="GO" id="GO:0043709">
    <property type="term" value="P:cell adhesion involved in single-species biofilm formation"/>
    <property type="evidence" value="ECO:0007669"/>
    <property type="project" value="TreeGrafter"/>
</dbReference>
<dbReference type="PANTHER" id="PTHR45138">
    <property type="entry name" value="REGULATORY COMPONENTS OF SENSORY TRANSDUCTION SYSTEM"/>
    <property type="match status" value="1"/>
</dbReference>
<feature type="transmembrane region" description="Helical" evidence="1">
    <location>
        <begin position="142"/>
        <end position="166"/>
    </location>
</feature>
<feature type="transmembrane region" description="Helical" evidence="1">
    <location>
        <begin position="118"/>
        <end position="135"/>
    </location>
</feature>
<organism evidence="3">
    <name type="scientific">marine sediment metagenome</name>
    <dbReference type="NCBI Taxonomy" id="412755"/>
    <lineage>
        <taxon>unclassified sequences</taxon>
        <taxon>metagenomes</taxon>
        <taxon>ecological metagenomes</taxon>
    </lineage>
</organism>
<feature type="transmembrane region" description="Helical" evidence="1">
    <location>
        <begin position="186"/>
        <end position="207"/>
    </location>
</feature>
<dbReference type="InterPro" id="IPR000160">
    <property type="entry name" value="GGDEF_dom"/>
</dbReference>
<dbReference type="PANTHER" id="PTHR45138:SF9">
    <property type="entry name" value="DIGUANYLATE CYCLASE DGCM-RELATED"/>
    <property type="match status" value="1"/>
</dbReference>
<dbReference type="SMART" id="SM00267">
    <property type="entry name" value="GGDEF"/>
    <property type="match status" value="1"/>
</dbReference>
<proteinExistence type="predicted"/>
<feature type="non-terminal residue" evidence="3">
    <location>
        <position position="361"/>
    </location>
</feature>
<feature type="transmembrane region" description="Helical" evidence="1">
    <location>
        <begin position="33"/>
        <end position="52"/>
    </location>
</feature>